<comment type="similarity">
    <text evidence="1">Belongs to the Lgt family.</text>
</comment>
<feature type="transmembrane region" description="Helical" evidence="7">
    <location>
        <begin position="6"/>
        <end position="30"/>
    </location>
</feature>
<gene>
    <name evidence="8" type="ORF">FE784_13070</name>
</gene>
<feature type="transmembrane region" description="Helical" evidence="7">
    <location>
        <begin position="153"/>
        <end position="172"/>
    </location>
</feature>
<feature type="transmembrane region" description="Helical" evidence="7">
    <location>
        <begin position="184"/>
        <end position="202"/>
    </location>
</feature>
<evidence type="ECO:0008006" key="10">
    <source>
        <dbReference type="Google" id="ProtNLM"/>
    </source>
</evidence>
<keyword evidence="3" id="KW-0808">Transferase</keyword>
<dbReference type="PANTHER" id="PTHR30589:SF0">
    <property type="entry name" value="PHOSPHATIDYLGLYCEROL--PROLIPOPROTEIN DIACYLGLYCERYL TRANSFERASE"/>
    <property type="match status" value="1"/>
</dbReference>
<keyword evidence="6 7" id="KW-0472">Membrane</keyword>
<evidence type="ECO:0000313" key="8">
    <source>
        <dbReference type="EMBL" id="TNJ65846.1"/>
    </source>
</evidence>
<dbReference type="GO" id="GO:0005886">
    <property type="term" value="C:plasma membrane"/>
    <property type="evidence" value="ECO:0007669"/>
    <property type="project" value="InterPro"/>
</dbReference>
<feature type="transmembrane region" description="Helical" evidence="7">
    <location>
        <begin position="84"/>
        <end position="101"/>
    </location>
</feature>
<dbReference type="OrthoDB" id="1796359at2"/>
<evidence type="ECO:0000256" key="3">
    <source>
        <dbReference type="ARBA" id="ARBA00022679"/>
    </source>
</evidence>
<keyword evidence="4 7" id="KW-0812">Transmembrane</keyword>
<evidence type="ECO:0000256" key="5">
    <source>
        <dbReference type="ARBA" id="ARBA00022989"/>
    </source>
</evidence>
<keyword evidence="5 7" id="KW-1133">Transmembrane helix</keyword>
<evidence type="ECO:0000256" key="7">
    <source>
        <dbReference type="SAM" id="Phobius"/>
    </source>
</evidence>
<comment type="caution">
    <text evidence="8">The sequence shown here is derived from an EMBL/GenBank/DDBJ whole genome shotgun (WGS) entry which is preliminary data.</text>
</comment>
<evidence type="ECO:0000256" key="6">
    <source>
        <dbReference type="ARBA" id="ARBA00023136"/>
    </source>
</evidence>
<proteinExistence type="inferred from homology"/>
<dbReference type="Proteomes" id="UP000307943">
    <property type="component" value="Unassembled WGS sequence"/>
</dbReference>
<protein>
    <recommendedName>
        <fullName evidence="10">Prolipoprotein diacylglyceryl transferase</fullName>
    </recommendedName>
</protein>
<evidence type="ECO:0000313" key="9">
    <source>
        <dbReference type="Proteomes" id="UP000307943"/>
    </source>
</evidence>
<evidence type="ECO:0000256" key="1">
    <source>
        <dbReference type="ARBA" id="ARBA00007150"/>
    </source>
</evidence>
<feature type="transmembrane region" description="Helical" evidence="7">
    <location>
        <begin position="51"/>
        <end position="72"/>
    </location>
</feature>
<feature type="transmembrane region" description="Helical" evidence="7">
    <location>
        <begin position="113"/>
        <end position="133"/>
    </location>
</feature>
<dbReference type="Pfam" id="PF01790">
    <property type="entry name" value="LGT"/>
    <property type="match status" value="1"/>
</dbReference>
<dbReference type="InterPro" id="IPR001640">
    <property type="entry name" value="Lgt"/>
</dbReference>
<dbReference type="PANTHER" id="PTHR30589">
    <property type="entry name" value="PROLIPOPROTEIN DIACYLGLYCERYL TRANSFERASE"/>
    <property type="match status" value="1"/>
</dbReference>
<dbReference type="GO" id="GO:0008961">
    <property type="term" value="F:phosphatidylglycerol-prolipoprotein diacylglyceryl transferase activity"/>
    <property type="evidence" value="ECO:0007669"/>
    <property type="project" value="InterPro"/>
</dbReference>
<evidence type="ECO:0000256" key="4">
    <source>
        <dbReference type="ARBA" id="ARBA00022692"/>
    </source>
</evidence>
<dbReference type="AlphaFoldDB" id="A0A5C4TAZ5"/>
<dbReference type="GO" id="GO:0042158">
    <property type="term" value="P:lipoprotein biosynthetic process"/>
    <property type="evidence" value="ECO:0007669"/>
    <property type="project" value="InterPro"/>
</dbReference>
<name>A0A5C4TAZ5_9BACL</name>
<evidence type="ECO:0000256" key="2">
    <source>
        <dbReference type="ARBA" id="ARBA00022475"/>
    </source>
</evidence>
<sequence>MSGLISWGPFAIQVGLLAVIAAVLTAIIAVRWLSRTHGASAKEAAELLQNAAFISFIVWKFGHVLFAPSVVWDRPLALLMMNGGTREAGLAVTAAIVYLAVKLRRNSIPPRLFLDLMAVGAVAAVIVYAAIDWKYGRTTSLPWGLVLNDPEYRYHPVSAYTVIVACIVALLLWVRRKSSGTGELFRIAAMYMGLGLLAVSFGDVPQPSVLLLSPFQWQALVLAGVGIIFSFSMHNKGERR</sequence>
<keyword evidence="9" id="KW-1185">Reference proteome</keyword>
<accession>A0A5C4TAZ5</accession>
<organism evidence="8 9">
    <name type="scientific">Paenibacillus hemerocallicola</name>
    <dbReference type="NCBI Taxonomy" id="1172614"/>
    <lineage>
        <taxon>Bacteria</taxon>
        <taxon>Bacillati</taxon>
        <taxon>Bacillota</taxon>
        <taxon>Bacilli</taxon>
        <taxon>Bacillales</taxon>
        <taxon>Paenibacillaceae</taxon>
        <taxon>Paenibacillus</taxon>
    </lineage>
</organism>
<keyword evidence="2" id="KW-1003">Cell membrane</keyword>
<reference evidence="8 9" key="1">
    <citation type="submission" date="2019-05" db="EMBL/GenBank/DDBJ databases">
        <title>We sequenced the genome of Paenibacillus hemerocallicola KCTC 33185 for further insight into its adaptation and study the phylogeny of Paenibacillus.</title>
        <authorList>
            <person name="Narsing Rao M.P."/>
        </authorList>
    </citation>
    <scope>NUCLEOTIDE SEQUENCE [LARGE SCALE GENOMIC DNA]</scope>
    <source>
        <strain evidence="8 9">KCTC 33185</strain>
    </source>
</reference>
<dbReference type="RefSeq" id="WP_139602646.1">
    <property type="nucleotide sequence ID" value="NZ_VDCQ01000015.1"/>
</dbReference>
<dbReference type="EMBL" id="VDCQ01000015">
    <property type="protein sequence ID" value="TNJ65846.1"/>
    <property type="molecule type" value="Genomic_DNA"/>
</dbReference>
<feature type="transmembrane region" description="Helical" evidence="7">
    <location>
        <begin position="214"/>
        <end position="233"/>
    </location>
</feature>